<evidence type="ECO:0000313" key="1">
    <source>
        <dbReference type="EMBL" id="EDT44221.1"/>
    </source>
</evidence>
<dbReference type="AlphaFoldDB" id="B1SWY9"/>
<protein>
    <submittedName>
        <fullName evidence="1">Rhs element Vgr protein</fullName>
    </submittedName>
</protein>
<comment type="caution">
    <text evidence="1">The sequence shown here is derived from an EMBL/GenBank/DDBJ whole genome shotgun (WGS) entry which is preliminary data.</text>
</comment>
<gene>
    <name evidence="1" type="ORF">BamMEX5DRAFT_0077</name>
</gene>
<evidence type="ECO:0000313" key="2">
    <source>
        <dbReference type="Proteomes" id="UP000004814"/>
    </source>
</evidence>
<dbReference type="PATRIC" id="fig|396597.7.peg.8523"/>
<organism evidence="1 2">
    <name type="scientific">Burkholderia ambifaria MEX-5</name>
    <dbReference type="NCBI Taxonomy" id="396597"/>
    <lineage>
        <taxon>Bacteria</taxon>
        <taxon>Pseudomonadati</taxon>
        <taxon>Pseudomonadota</taxon>
        <taxon>Betaproteobacteria</taxon>
        <taxon>Burkholderiales</taxon>
        <taxon>Burkholderiaceae</taxon>
        <taxon>Burkholderia</taxon>
        <taxon>Burkholderia cepacia complex</taxon>
    </lineage>
</organism>
<sequence length="114" mass="12350">MLHGGDSYISLKTGKITVGGGMYEVNAQVSNIPPKPMGVAPNGTPAVEANDQTFRMLTPSGRSLPGVAYRMTTDSGEHVFQTNHLGRSATLNTKQEENVKFGIHWDELFTDAEK</sequence>
<proteinExistence type="predicted"/>
<name>B1SWY9_9BURK</name>
<dbReference type="EMBL" id="ABLK01000001">
    <property type="protein sequence ID" value="EDT44221.1"/>
    <property type="molecule type" value="Genomic_DNA"/>
</dbReference>
<dbReference type="Proteomes" id="UP000004814">
    <property type="component" value="Unassembled WGS sequence"/>
</dbReference>
<reference evidence="1 2" key="1">
    <citation type="submission" date="2008-03" db="EMBL/GenBank/DDBJ databases">
        <title>Sequencing of the draft genome and assembly of Burkholderia ambifaria MEX-5.</title>
        <authorList>
            <consortium name="US DOE Joint Genome Institute (JGI-PGF)"/>
            <person name="Copeland A."/>
            <person name="Lucas S."/>
            <person name="Lapidus A."/>
            <person name="Glavina del Rio T."/>
            <person name="Dalin E."/>
            <person name="Tice H."/>
            <person name="Bruce D."/>
            <person name="Goodwin L."/>
            <person name="Pitluck S."/>
            <person name="Larimer F."/>
            <person name="Land M.L."/>
            <person name="Hauser L."/>
            <person name="Tiedje J."/>
            <person name="Richardson P."/>
        </authorList>
    </citation>
    <scope>NUCLEOTIDE SEQUENCE [LARGE SCALE GENOMIC DNA]</scope>
    <source>
        <strain evidence="1 2">MEX-5</strain>
    </source>
</reference>
<accession>B1SWY9</accession>